<feature type="domain" description="Galectin" evidence="3">
    <location>
        <begin position="22"/>
        <end position="149"/>
    </location>
</feature>
<evidence type="ECO:0000256" key="2">
    <source>
        <dbReference type="RuleBase" id="RU102079"/>
    </source>
</evidence>
<reference evidence="5" key="1">
    <citation type="submission" date="2017-02" db="UniProtKB">
        <authorList>
            <consortium name="WormBaseParasite"/>
        </authorList>
    </citation>
    <scope>IDENTIFICATION</scope>
</reference>
<dbReference type="GO" id="GO:0030246">
    <property type="term" value="F:carbohydrate binding"/>
    <property type="evidence" value="ECO:0007669"/>
    <property type="project" value="UniProtKB-UniRule"/>
</dbReference>
<dbReference type="Pfam" id="PF00337">
    <property type="entry name" value="Gal-bind_lectin"/>
    <property type="match status" value="1"/>
</dbReference>
<proteinExistence type="predicted"/>
<dbReference type="STRING" id="131310.A0A0N4ZNB9"/>
<dbReference type="SUPFAM" id="SSF49899">
    <property type="entry name" value="Concanavalin A-like lectins/glucanases"/>
    <property type="match status" value="1"/>
</dbReference>
<dbReference type="InterPro" id="IPR013320">
    <property type="entry name" value="ConA-like_dom_sf"/>
</dbReference>
<dbReference type="WBParaSite" id="PTRK_0001003300.1">
    <property type="protein sequence ID" value="PTRK_0001003300.1"/>
    <property type="gene ID" value="PTRK_0001003300"/>
</dbReference>
<dbReference type="CDD" id="cd00070">
    <property type="entry name" value="GLECT"/>
    <property type="match status" value="1"/>
</dbReference>
<dbReference type="SMART" id="SM00276">
    <property type="entry name" value="GLECT"/>
    <property type="match status" value="1"/>
</dbReference>
<evidence type="ECO:0000259" key="3">
    <source>
        <dbReference type="PROSITE" id="PS51304"/>
    </source>
</evidence>
<sequence length="151" mass="17772">MIRIGEGINVAFEKKEFNPKLPYKMSINGFSTPQTIQIIGQCHKGSKGFHVNFNDNNDTIFHFNPRFKEKCVVRNSTNGGVWQNEEREESEFPFHHDKIFTLDFIAHQNHVECKYDGKYFLKFAYRKNHRNMTLLEIDGDVEIHHISIQRG</sequence>
<dbReference type="PANTHER" id="PTHR11346">
    <property type="entry name" value="GALECTIN"/>
    <property type="match status" value="1"/>
</dbReference>
<dbReference type="InterPro" id="IPR001079">
    <property type="entry name" value="Galectin_CRD"/>
</dbReference>
<dbReference type="Proteomes" id="UP000038045">
    <property type="component" value="Unplaced"/>
</dbReference>
<dbReference type="Gene3D" id="2.60.120.200">
    <property type="match status" value="1"/>
</dbReference>
<name>A0A0N4ZNB9_PARTI</name>
<organism evidence="4 5">
    <name type="scientific">Parastrongyloides trichosuri</name>
    <name type="common">Possum-specific nematode worm</name>
    <dbReference type="NCBI Taxonomy" id="131310"/>
    <lineage>
        <taxon>Eukaryota</taxon>
        <taxon>Metazoa</taxon>
        <taxon>Ecdysozoa</taxon>
        <taxon>Nematoda</taxon>
        <taxon>Chromadorea</taxon>
        <taxon>Rhabditida</taxon>
        <taxon>Tylenchina</taxon>
        <taxon>Panagrolaimomorpha</taxon>
        <taxon>Strongyloidoidea</taxon>
        <taxon>Strongyloididae</taxon>
        <taxon>Parastrongyloides</taxon>
    </lineage>
</organism>
<protein>
    <recommendedName>
        <fullName evidence="2">Galectin</fullName>
    </recommendedName>
</protein>
<dbReference type="InterPro" id="IPR044156">
    <property type="entry name" value="Galectin-like"/>
</dbReference>
<keyword evidence="1 2" id="KW-0430">Lectin</keyword>
<dbReference type="SMART" id="SM00908">
    <property type="entry name" value="Gal-bind_lectin"/>
    <property type="match status" value="1"/>
</dbReference>
<keyword evidence="4" id="KW-1185">Reference proteome</keyword>
<evidence type="ECO:0000256" key="1">
    <source>
        <dbReference type="ARBA" id="ARBA00022734"/>
    </source>
</evidence>
<dbReference type="PROSITE" id="PS51304">
    <property type="entry name" value="GALECTIN"/>
    <property type="match status" value="1"/>
</dbReference>
<dbReference type="AlphaFoldDB" id="A0A0N4ZNB9"/>
<evidence type="ECO:0000313" key="4">
    <source>
        <dbReference type="Proteomes" id="UP000038045"/>
    </source>
</evidence>
<accession>A0A0N4ZNB9</accession>
<dbReference type="PANTHER" id="PTHR11346:SF147">
    <property type="entry name" value="GALECTIN"/>
    <property type="match status" value="1"/>
</dbReference>
<evidence type="ECO:0000313" key="5">
    <source>
        <dbReference type="WBParaSite" id="PTRK_0001003300.1"/>
    </source>
</evidence>